<dbReference type="EMBL" id="FRAQ01000001">
    <property type="protein sequence ID" value="SHK11260.1"/>
    <property type="molecule type" value="Genomic_DNA"/>
</dbReference>
<dbReference type="InterPro" id="IPR010706">
    <property type="entry name" value="Fatty_acid_cis-trans_isomerase"/>
</dbReference>
<reference evidence="3" key="1">
    <citation type="submission" date="2016-11" db="EMBL/GenBank/DDBJ databases">
        <authorList>
            <person name="Varghese N."/>
            <person name="Submissions S."/>
        </authorList>
    </citation>
    <scope>NUCLEOTIDE SEQUENCE [LARGE SCALE GENOMIC DNA]</scope>
    <source>
        <strain evidence="3">CGMCC 1.10835</strain>
    </source>
</reference>
<protein>
    <submittedName>
        <fullName evidence="2">Fatty acid cis/trans isomerase (CTI)</fullName>
    </submittedName>
</protein>
<dbReference type="STRING" id="564117.SAMN05216369_0484"/>
<organism evidence="2 3">
    <name type="scientific">Marinobacter antarcticus</name>
    <dbReference type="NCBI Taxonomy" id="564117"/>
    <lineage>
        <taxon>Bacteria</taxon>
        <taxon>Pseudomonadati</taxon>
        <taxon>Pseudomonadota</taxon>
        <taxon>Gammaproteobacteria</taxon>
        <taxon>Pseudomonadales</taxon>
        <taxon>Marinobacteraceae</taxon>
        <taxon>Marinobacter</taxon>
    </lineage>
</organism>
<evidence type="ECO:0000313" key="3">
    <source>
        <dbReference type="Proteomes" id="UP000184497"/>
    </source>
</evidence>
<proteinExistence type="predicted"/>
<keyword evidence="1" id="KW-0732">Signal</keyword>
<dbReference type="OrthoDB" id="9809746at2"/>
<dbReference type="Pfam" id="PF06934">
    <property type="entry name" value="CTI"/>
    <property type="match status" value="1"/>
</dbReference>
<dbReference type="GO" id="GO:0016853">
    <property type="term" value="F:isomerase activity"/>
    <property type="evidence" value="ECO:0007669"/>
    <property type="project" value="UniProtKB-KW"/>
</dbReference>
<dbReference type="AlphaFoldDB" id="A0A1M6PTP2"/>
<dbReference type="PROSITE" id="PS51257">
    <property type="entry name" value="PROKAR_LIPOPROTEIN"/>
    <property type="match status" value="1"/>
</dbReference>
<keyword evidence="2" id="KW-0413">Isomerase</keyword>
<evidence type="ECO:0000256" key="1">
    <source>
        <dbReference type="SAM" id="SignalP"/>
    </source>
</evidence>
<accession>A0A1M6PTP2</accession>
<dbReference type="RefSeq" id="WP_072795224.1">
    <property type="nucleotide sequence ID" value="NZ_FRAQ01000001.1"/>
</dbReference>
<feature type="signal peptide" evidence="1">
    <location>
        <begin position="1"/>
        <end position="19"/>
    </location>
</feature>
<name>A0A1M6PTP2_9GAMM</name>
<keyword evidence="3" id="KW-1185">Reference proteome</keyword>
<dbReference type="Proteomes" id="UP000184497">
    <property type="component" value="Unassembled WGS sequence"/>
</dbReference>
<gene>
    <name evidence="2" type="ORF">SAMN05216369_0484</name>
</gene>
<feature type="chain" id="PRO_5009920169" evidence="1">
    <location>
        <begin position="20"/>
        <end position="784"/>
    </location>
</feature>
<evidence type="ECO:0000313" key="2">
    <source>
        <dbReference type="EMBL" id="SHK11260.1"/>
    </source>
</evidence>
<sequence length="784" mass="90046">MARLITAALLTLLFLAGCAEKTSSPTFKQALPTATQQPVSFNEDVRPIVEAKCLACHGCFDAPCQLKMEYSDGLIRGAHKDAVYDGARLETQKVTRLGIDAQNEQQWRDMGFYSVLARGDQTRSLFENMVRLGKQYEFAPNSKLPENIELGLSRANQCVSNGDFSNYASNHPYEGMPLAVAGLTDDEYATLTGWLNQGGAISPLVTSVSEAEQNHVQRWETWLNEGSQRRQLVSRWIYEHLYLAHLYFEDDGAKTRFFEIVRSHTPPGNEIEIIATRRPNDDPKGELYYRLRPVAGSIVHKRHITFGFGKKQFERTRELFETGNWQVETAPDYSRDKRANPFATFAAIPAKARYQFMLDNAEYFTRTFIRGPVCRGQIATDVIRDHFWVTYRDPENDLYITDAEYRKEVTPLLALPGQDNGLLDLGDNWRNYKDKRNRYHEIRNIAYGDAYPKGASLDHIWDGDGNNTNALLTVFRHHDNASVQRGLIGQVPLTSWWMDYPLFERTYYELVVNFDVFGNVAHQAQTRLYFDLIRNGGEQDYLRLVPPGERNRVLRHWYQGAGELKLDYSYASMDETTPSQVPYATSAFNEELGARLLLKFHELNAERDDPINRCGGSDCGRKDEPEWIREADQVLSELAATRAAFLPAISYLPNVTFLRVYNEEGKRTVYTVIRDRAHSSVAFLLGEDLRYQPENDKLTIYPGIIGSYPNFMFDIPASQLGLFKDRMKALKVEEPEAFEELVSVWGVRRTHRHFWEILHDITAWQLEHQPLQAGIFDINRYKNL</sequence>